<feature type="compositionally biased region" description="Polar residues" evidence="1">
    <location>
        <begin position="489"/>
        <end position="507"/>
    </location>
</feature>
<comment type="caution">
    <text evidence="2">The sequence shown here is derived from an EMBL/GenBank/DDBJ whole genome shotgun (WGS) entry which is preliminary data.</text>
</comment>
<evidence type="ECO:0000256" key="1">
    <source>
        <dbReference type="SAM" id="MobiDB-lite"/>
    </source>
</evidence>
<protein>
    <submittedName>
        <fullName evidence="2">Uncharacterized protein</fullName>
    </submittedName>
</protein>
<feature type="compositionally biased region" description="Low complexity" evidence="1">
    <location>
        <begin position="564"/>
        <end position="580"/>
    </location>
</feature>
<dbReference type="OrthoDB" id="2555519at2759"/>
<feature type="region of interest" description="Disordered" evidence="1">
    <location>
        <begin position="247"/>
        <end position="318"/>
    </location>
</feature>
<dbReference type="AlphaFoldDB" id="A0A9W8B6T1"/>
<sequence length="727" mass="77443">MFRTKEVSASRPGTPSSGSDRLDPSELGAIAGVPSNKITSRARVNKANIIGPSTPTATTTPPWHRYAPCTDPVPTDLPPPGRQPPWHQAVPVVAGRQSVDSSSYSYEPAALSSQPTAVWSHLPPTTTRSQWGRSTHTPAVLAGTPHKHSKIKPTAELAPYPEPPFPVRHRGLPPSPFSQHPLPSSPTAVSPLDSSLHPPLDPVNSISRPWSSLSHSRFSPPVTNRTYSPLPFPALSRSPTSVVSADMAANHSPSRAISPDPRNRSMSKVFSENGSRPVPTGPNARIIKPRPDSLMSPSPFSTSHPSAEPDGILDEGAEQPSEGIATRTSRIGSISAVMSGNGGSQLTAEANDAALEARTNRRLEDLKITNRSLLAINRIYEDKILEQRNKIIALEKRLGIRPGGAGQSEADKDLGLVELGDLGLAEDDHDDTPLPLDPKDEKVVIANDRVFARIIHMVEVMMHDAKTALTYEPEINAGKVLTRTEMQVRQIDTPSHRTSTHASISETESADEEQVPIEGPIGDQDTLQVAQAVLDFVNNDETTTKPQDPNYNIDLDALTESPAEMAPASAHAGPAARQLPLLPPTDLSPPKPHLPVPRPLSSIGPKPTSRPSSRVGVNRASTGYALGSLGAGQTPSDIRRPGRSNTSGLARRSAANLDSPNASAEAQLSPATPRLRSRKSTSTLAFAASRPFSPLPVPAVASPRPASTRARVNGVYKPKPSPGPTKH</sequence>
<feature type="region of interest" description="Disordered" evidence="1">
    <location>
        <begin position="1"/>
        <end position="87"/>
    </location>
</feature>
<feature type="compositionally biased region" description="Polar residues" evidence="1">
    <location>
        <begin position="113"/>
        <end position="137"/>
    </location>
</feature>
<feature type="compositionally biased region" description="Polar residues" evidence="1">
    <location>
        <begin position="177"/>
        <end position="188"/>
    </location>
</feature>
<organism evidence="2 3">
    <name type="scientific">Dimargaris verticillata</name>
    <dbReference type="NCBI Taxonomy" id="2761393"/>
    <lineage>
        <taxon>Eukaryota</taxon>
        <taxon>Fungi</taxon>
        <taxon>Fungi incertae sedis</taxon>
        <taxon>Zoopagomycota</taxon>
        <taxon>Kickxellomycotina</taxon>
        <taxon>Dimargaritomycetes</taxon>
        <taxon>Dimargaritales</taxon>
        <taxon>Dimargaritaceae</taxon>
        <taxon>Dimargaris</taxon>
    </lineage>
</organism>
<feature type="compositionally biased region" description="Low complexity" evidence="1">
    <location>
        <begin position="52"/>
        <end position="62"/>
    </location>
</feature>
<name>A0A9W8B6T1_9FUNG</name>
<feature type="compositionally biased region" description="Low complexity" evidence="1">
    <location>
        <begin position="698"/>
        <end position="712"/>
    </location>
</feature>
<reference evidence="2" key="1">
    <citation type="submission" date="2022-07" db="EMBL/GenBank/DDBJ databases">
        <title>Phylogenomic reconstructions and comparative analyses of Kickxellomycotina fungi.</title>
        <authorList>
            <person name="Reynolds N.K."/>
            <person name="Stajich J.E."/>
            <person name="Barry K."/>
            <person name="Grigoriev I.V."/>
            <person name="Crous P."/>
            <person name="Smith M.E."/>
        </authorList>
    </citation>
    <scope>NUCLEOTIDE SEQUENCE</scope>
    <source>
        <strain evidence="2">RSA 567</strain>
    </source>
</reference>
<gene>
    <name evidence="2" type="ORF">H4R34_003066</name>
</gene>
<proteinExistence type="predicted"/>
<feature type="compositionally biased region" description="Pro residues" evidence="1">
    <location>
        <begin position="581"/>
        <end position="598"/>
    </location>
</feature>
<feature type="region of interest" description="Disordered" evidence="1">
    <location>
        <begin position="489"/>
        <end position="520"/>
    </location>
</feature>
<feature type="region of interest" description="Disordered" evidence="1">
    <location>
        <begin position="113"/>
        <end position="225"/>
    </location>
</feature>
<dbReference type="EMBL" id="JANBQB010000255">
    <property type="protein sequence ID" value="KAJ1978801.1"/>
    <property type="molecule type" value="Genomic_DNA"/>
</dbReference>
<accession>A0A9W8B6T1</accession>
<feature type="region of interest" description="Disordered" evidence="1">
    <location>
        <begin position="564"/>
        <end position="727"/>
    </location>
</feature>
<feature type="compositionally biased region" description="Polar residues" evidence="1">
    <location>
        <begin position="295"/>
        <end position="305"/>
    </location>
</feature>
<feature type="compositionally biased region" description="Polar residues" evidence="1">
    <location>
        <begin position="656"/>
        <end position="670"/>
    </location>
</feature>
<dbReference type="Proteomes" id="UP001151582">
    <property type="component" value="Unassembled WGS sequence"/>
</dbReference>
<feature type="compositionally biased region" description="Polar residues" evidence="1">
    <location>
        <begin position="204"/>
        <end position="225"/>
    </location>
</feature>
<evidence type="ECO:0000313" key="3">
    <source>
        <dbReference type="Proteomes" id="UP001151582"/>
    </source>
</evidence>
<keyword evidence="3" id="KW-1185">Reference proteome</keyword>
<evidence type="ECO:0000313" key="2">
    <source>
        <dbReference type="EMBL" id="KAJ1978801.1"/>
    </source>
</evidence>
<feature type="compositionally biased region" description="Polar residues" evidence="1">
    <location>
        <begin position="264"/>
        <end position="274"/>
    </location>
</feature>